<sequence length="465" mass="49494">RHHVPCPSRSRCPCCLSQRASDPLARFCSHCGAAVPPLPGRRLPPTEGGQMVVCVDCRTTVPANTSSCVACEAPIPPQLTACRLQVLCAACGTGNPAHITHCVTCESSLPRPPTPVLSGQSAPPVSSAEGKLVSCSKCHRVNQVDARYCDWCGAKPGPVPSYLTCSRCGSSSHPYANFCGSCGVFLEGPARVQSHDIPRHLQHVRSSDTAARQAADAQTQTAGLFYPSAARLQKSGQQEAPQRSRRPLLTAISPGRGYWRKQLDHVCAHLRSYAQNHPEFRALIGEPRMGRVHSNTNIYSLHIFIVQFLFSVLQPPLDRHLLKEVGPDGTGHVTEVQQLLEEGADPSCLDRDGNSALAVAVMNGHHDVIPVLVQKGADVNFQSGTLKDTALHVAAALGSDGLKCAETLLGCNASLRKKNGRGQSAYDVAVSSGCGDLISLMAARTGQGLLNRLAQPRSAPNPGDF</sequence>
<dbReference type="Pfam" id="PF12773">
    <property type="entry name" value="DZR"/>
    <property type="match status" value="1"/>
</dbReference>
<dbReference type="GeneTree" id="ENSGT00390000000549"/>
<reference evidence="3" key="3">
    <citation type="submission" date="2025-09" db="UniProtKB">
        <authorList>
            <consortium name="Ensembl"/>
        </authorList>
    </citation>
    <scope>IDENTIFICATION</scope>
</reference>
<dbReference type="Gene3D" id="1.25.40.20">
    <property type="entry name" value="Ankyrin repeat-containing domain"/>
    <property type="match status" value="1"/>
</dbReference>
<dbReference type="SUPFAM" id="SSF48403">
    <property type="entry name" value="Ankyrin repeat"/>
    <property type="match status" value="1"/>
</dbReference>
<feature type="domain" description="DZANK-type" evidence="2">
    <location>
        <begin position="135"/>
        <end position="183"/>
    </location>
</feature>
<evidence type="ECO:0000313" key="4">
    <source>
        <dbReference type="Proteomes" id="UP000694580"/>
    </source>
</evidence>
<dbReference type="PANTHER" id="PTHR16058:SF4">
    <property type="entry name" value="DOUBLE ZINC RIBBON AND ANKYRIN REPEAT-CONTAINING PROTEIN 1"/>
    <property type="match status" value="1"/>
</dbReference>
<dbReference type="Proteomes" id="UP000694580">
    <property type="component" value="Chromosome 3"/>
</dbReference>
<dbReference type="InterPro" id="IPR025874">
    <property type="entry name" value="DZR"/>
</dbReference>
<dbReference type="AlphaFoldDB" id="A0AAY4A6R0"/>
<dbReference type="PANTHER" id="PTHR16058">
    <property type="entry name" value="DOUBLE ZINC RIBBON AND ANKYRIN REPEAT-CONTAINING PROTEIN 1"/>
    <property type="match status" value="1"/>
</dbReference>
<dbReference type="PROSITE" id="PS50088">
    <property type="entry name" value="ANK_REPEAT"/>
    <property type="match status" value="1"/>
</dbReference>
<keyword evidence="4" id="KW-1185">Reference proteome</keyword>
<organism evidence="3 4">
    <name type="scientific">Denticeps clupeoides</name>
    <name type="common">denticle herring</name>
    <dbReference type="NCBI Taxonomy" id="299321"/>
    <lineage>
        <taxon>Eukaryota</taxon>
        <taxon>Metazoa</taxon>
        <taxon>Chordata</taxon>
        <taxon>Craniata</taxon>
        <taxon>Vertebrata</taxon>
        <taxon>Euteleostomi</taxon>
        <taxon>Actinopterygii</taxon>
        <taxon>Neopterygii</taxon>
        <taxon>Teleostei</taxon>
        <taxon>Clupei</taxon>
        <taxon>Clupeiformes</taxon>
        <taxon>Denticipitoidei</taxon>
        <taxon>Denticipitidae</taxon>
        <taxon>Denticeps</taxon>
    </lineage>
</organism>
<proteinExistence type="predicted"/>
<dbReference type="SMART" id="SM00248">
    <property type="entry name" value="ANK"/>
    <property type="match status" value="2"/>
</dbReference>
<protein>
    <submittedName>
        <fullName evidence="3">Double zinc ribbon and ankyrin repeat domains 1</fullName>
    </submittedName>
</protein>
<dbReference type="InterPro" id="IPR052481">
    <property type="entry name" value="DZAN1"/>
</dbReference>
<dbReference type="GO" id="GO:0008270">
    <property type="term" value="F:zinc ion binding"/>
    <property type="evidence" value="ECO:0007669"/>
    <property type="project" value="UniProtKB-KW"/>
</dbReference>
<dbReference type="Ensembl" id="ENSDCDT00010005032.1">
    <property type="protein sequence ID" value="ENSDCDP00010004868.1"/>
    <property type="gene ID" value="ENSDCDG00010002145.1"/>
</dbReference>
<accession>A0AAY4A6R0</accession>
<reference evidence="3 4" key="1">
    <citation type="submission" date="2020-06" db="EMBL/GenBank/DDBJ databases">
        <authorList>
            <consortium name="Wellcome Sanger Institute Data Sharing"/>
        </authorList>
    </citation>
    <scope>NUCLEOTIDE SEQUENCE [LARGE SCALE GENOMIC DNA]</scope>
</reference>
<keyword evidence="1" id="KW-0040">ANK repeat</keyword>
<dbReference type="PROSITE" id="PS50297">
    <property type="entry name" value="ANK_REP_REGION"/>
    <property type="match status" value="1"/>
</dbReference>
<dbReference type="Pfam" id="PF12796">
    <property type="entry name" value="Ank_2"/>
    <property type="match status" value="1"/>
</dbReference>
<dbReference type="GO" id="GO:0042462">
    <property type="term" value="P:eye photoreceptor cell development"/>
    <property type="evidence" value="ECO:0007669"/>
    <property type="project" value="TreeGrafter"/>
</dbReference>
<evidence type="ECO:0000256" key="1">
    <source>
        <dbReference type="PROSITE-ProRule" id="PRU00023"/>
    </source>
</evidence>
<dbReference type="InterPro" id="IPR036770">
    <property type="entry name" value="Ankyrin_rpt-contain_sf"/>
</dbReference>
<dbReference type="InterPro" id="IPR002110">
    <property type="entry name" value="Ankyrin_rpt"/>
</dbReference>
<evidence type="ECO:0000313" key="3">
    <source>
        <dbReference type="Ensembl" id="ENSDCDP00010004868.1"/>
    </source>
</evidence>
<reference evidence="3" key="2">
    <citation type="submission" date="2025-08" db="UniProtKB">
        <authorList>
            <consortium name="Ensembl"/>
        </authorList>
    </citation>
    <scope>IDENTIFICATION</scope>
</reference>
<evidence type="ECO:0000259" key="2">
    <source>
        <dbReference type="Pfam" id="PF12773"/>
    </source>
</evidence>
<name>A0AAY4A6R0_9TELE</name>
<dbReference type="GO" id="GO:0005929">
    <property type="term" value="C:cilium"/>
    <property type="evidence" value="ECO:0007669"/>
    <property type="project" value="UniProtKB-SubCell"/>
</dbReference>
<feature type="repeat" description="ANK" evidence="1">
    <location>
        <begin position="352"/>
        <end position="384"/>
    </location>
</feature>